<keyword evidence="3" id="KW-1185">Reference proteome</keyword>
<evidence type="ECO:0000313" key="3">
    <source>
        <dbReference type="Proteomes" id="UP000257109"/>
    </source>
</evidence>
<dbReference type="Proteomes" id="UP000257109">
    <property type="component" value="Unassembled WGS sequence"/>
</dbReference>
<accession>A0A371G5K2</accession>
<dbReference type="Pfam" id="PF13456">
    <property type="entry name" value="RVT_3"/>
    <property type="match status" value="1"/>
</dbReference>
<dbReference type="OrthoDB" id="1730596at2759"/>
<reference evidence="2" key="1">
    <citation type="submission" date="2018-05" db="EMBL/GenBank/DDBJ databases">
        <title>Draft genome of Mucuna pruriens seed.</title>
        <authorList>
            <person name="Nnadi N.E."/>
            <person name="Vos R."/>
            <person name="Hasami M.H."/>
            <person name="Devisetty U.K."/>
            <person name="Aguiy J.C."/>
        </authorList>
    </citation>
    <scope>NUCLEOTIDE SEQUENCE [LARGE SCALE GENOMIC DNA]</scope>
    <source>
        <strain evidence="2">JCA_2017</strain>
    </source>
</reference>
<dbReference type="PANTHER" id="PTHR48475">
    <property type="entry name" value="RIBONUCLEASE H"/>
    <property type="match status" value="1"/>
</dbReference>
<dbReference type="PANTHER" id="PTHR48475:SF2">
    <property type="entry name" value="RIBONUCLEASE H"/>
    <property type="match status" value="1"/>
</dbReference>
<evidence type="ECO:0000313" key="2">
    <source>
        <dbReference type="EMBL" id="RDX85751.1"/>
    </source>
</evidence>
<proteinExistence type="predicted"/>
<dbReference type="EMBL" id="QJKJ01006712">
    <property type="protein sequence ID" value="RDX85751.1"/>
    <property type="molecule type" value="Genomic_DNA"/>
</dbReference>
<dbReference type="InterPro" id="IPR036397">
    <property type="entry name" value="RNaseH_sf"/>
</dbReference>
<comment type="caution">
    <text evidence="2">The sequence shown here is derived from an EMBL/GenBank/DDBJ whole genome shotgun (WGS) entry which is preliminary data.</text>
</comment>
<feature type="non-terminal residue" evidence="2">
    <location>
        <position position="1"/>
    </location>
</feature>
<dbReference type="STRING" id="157652.A0A371G5K2"/>
<dbReference type="GO" id="GO:0004523">
    <property type="term" value="F:RNA-DNA hybrid ribonuclease activity"/>
    <property type="evidence" value="ECO:0007669"/>
    <property type="project" value="InterPro"/>
</dbReference>
<dbReference type="InterPro" id="IPR012337">
    <property type="entry name" value="RNaseH-like_sf"/>
</dbReference>
<organism evidence="2 3">
    <name type="scientific">Mucuna pruriens</name>
    <name type="common">Velvet bean</name>
    <name type="synonym">Dolichos pruriens</name>
    <dbReference type="NCBI Taxonomy" id="157652"/>
    <lineage>
        <taxon>Eukaryota</taxon>
        <taxon>Viridiplantae</taxon>
        <taxon>Streptophyta</taxon>
        <taxon>Embryophyta</taxon>
        <taxon>Tracheophyta</taxon>
        <taxon>Spermatophyta</taxon>
        <taxon>Magnoliopsida</taxon>
        <taxon>eudicotyledons</taxon>
        <taxon>Gunneridae</taxon>
        <taxon>Pentapetalae</taxon>
        <taxon>rosids</taxon>
        <taxon>fabids</taxon>
        <taxon>Fabales</taxon>
        <taxon>Fabaceae</taxon>
        <taxon>Papilionoideae</taxon>
        <taxon>50 kb inversion clade</taxon>
        <taxon>NPAAA clade</taxon>
        <taxon>indigoferoid/millettioid clade</taxon>
        <taxon>Phaseoleae</taxon>
        <taxon>Mucuna</taxon>
    </lineage>
</organism>
<dbReference type="Gene3D" id="3.30.420.10">
    <property type="entry name" value="Ribonuclease H-like superfamily/Ribonuclease H"/>
    <property type="match status" value="1"/>
</dbReference>
<name>A0A371G5K2_MUCPR</name>
<gene>
    <name evidence="2" type="ORF">CR513_33012</name>
</gene>
<dbReference type="SUPFAM" id="SSF53098">
    <property type="entry name" value="Ribonuclease H-like"/>
    <property type="match status" value="1"/>
</dbReference>
<protein>
    <recommendedName>
        <fullName evidence="1">RNase H type-1 domain-containing protein</fullName>
    </recommendedName>
</protein>
<sequence length="141" mass="15737">MNLAKRMVGWTLQLAEFDISFERRVHNKAQDLADFMIKLALVGQDKNNGREWFLSVHGALNQKGSGAGVILEGPNKALIDQSLGFEFKVSNNQAKYEALLVGMKLTRELGAHILIAKSDSKFVTSQVNGDYQARDPQLIKY</sequence>
<dbReference type="InterPro" id="IPR002156">
    <property type="entry name" value="RNaseH_domain"/>
</dbReference>
<evidence type="ECO:0000259" key="1">
    <source>
        <dbReference type="Pfam" id="PF13456"/>
    </source>
</evidence>
<dbReference type="AlphaFoldDB" id="A0A371G5K2"/>
<dbReference type="GO" id="GO:0003676">
    <property type="term" value="F:nucleic acid binding"/>
    <property type="evidence" value="ECO:0007669"/>
    <property type="project" value="InterPro"/>
</dbReference>
<feature type="domain" description="RNase H type-1" evidence="1">
    <location>
        <begin position="62"/>
        <end position="135"/>
    </location>
</feature>